<proteinExistence type="predicted"/>
<dbReference type="Proteomes" id="UP000464954">
    <property type="component" value="Chromosome"/>
</dbReference>
<dbReference type="InterPro" id="IPR024934">
    <property type="entry name" value="Rubredoxin-like_dom"/>
</dbReference>
<dbReference type="CDD" id="cd00729">
    <property type="entry name" value="rubredoxin_SM"/>
    <property type="match status" value="1"/>
</dbReference>
<evidence type="ECO:0000313" key="3">
    <source>
        <dbReference type="Proteomes" id="UP000464954"/>
    </source>
</evidence>
<dbReference type="Gene3D" id="2.20.28.10">
    <property type="match status" value="1"/>
</dbReference>
<evidence type="ECO:0000259" key="1">
    <source>
        <dbReference type="PROSITE" id="PS50903"/>
    </source>
</evidence>
<protein>
    <submittedName>
        <fullName evidence="2">Rubredoxin</fullName>
    </submittedName>
</protein>
<dbReference type="RefSeq" id="WP_160627112.1">
    <property type="nucleotide sequence ID" value="NZ_CP047593.1"/>
</dbReference>
<dbReference type="PROSITE" id="PS50903">
    <property type="entry name" value="RUBREDOXIN_LIKE"/>
    <property type="match status" value="1"/>
</dbReference>
<accession>A0A6P1M957</accession>
<dbReference type="AlphaFoldDB" id="A0A6P1M957"/>
<dbReference type="Pfam" id="PF21349">
    <property type="entry name" value="RUBY_RBDX"/>
    <property type="match status" value="1"/>
</dbReference>
<dbReference type="KEGG" id="taer:GT409_03855"/>
<name>A0A6P1M957_9BACT</name>
<dbReference type="SUPFAM" id="SSF57802">
    <property type="entry name" value="Rubredoxin-like"/>
    <property type="match status" value="1"/>
</dbReference>
<feature type="domain" description="Rubredoxin-like" evidence="1">
    <location>
        <begin position="1"/>
        <end position="35"/>
    </location>
</feature>
<dbReference type="GO" id="GO:0005506">
    <property type="term" value="F:iron ion binding"/>
    <property type="evidence" value="ECO:0007669"/>
    <property type="project" value="InterPro"/>
</dbReference>
<organism evidence="2 3">
    <name type="scientific">Tichowtungia aerotolerans</name>
    <dbReference type="NCBI Taxonomy" id="2697043"/>
    <lineage>
        <taxon>Bacteria</taxon>
        <taxon>Pseudomonadati</taxon>
        <taxon>Kiritimatiellota</taxon>
        <taxon>Tichowtungiia</taxon>
        <taxon>Tichowtungiales</taxon>
        <taxon>Tichowtungiaceae</taxon>
        <taxon>Tichowtungia</taxon>
    </lineage>
</organism>
<keyword evidence="3" id="KW-1185">Reference proteome</keyword>
<reference evidence="2 3" key="1">
    <citation type="submission" date="2020-01" db="EMBL/GenBank/DDBJ databases">
        <title>Ponticoccus aerotolerans gen. nov., sp. nov., an anaerobic bacterium and proposal of Ponticoccusceae fam. nov., Ponticoccusles ord. nov. and Ponticoccuse classis nov. in the phylum Kiritimatiellaeota.</title>
        <authorList>
            <person name="Zhou L.Y."/>
            <person name="Du Z.J."/>
        </authorList>
    </citation>
    <scope>NUCLEOTIDE SEQUENCE [LARGE SCALE GENOMIC DNA]</scope>
    <source>
        <strain evidence="2 3">S-5007</strain>
    </source>
</reference>
<dbReference type="EMBL" id="CP047593">
    <property type="protein sequence ID" value="QHI68618.1"/>
    <property type="molecule type" value="Genomic_DNA"/>
</dbReference>
<dbReference type="InterPro" id="IPR048574">
    <property type="entry name" value="RUBY_RBDX"/>
</dbReference>
<gene>
    <name evidence="2" type="ORF">GT409_03855</name>
</gene>
<evidence type="ECO:0000313" key="2">
    <source>
        <dbReference type="EMBL" id="QHI68618.1"/>
    </source>
</evidence>
<sequence>MKKFKCAACGYIHDGEEAPEKCPKCGAPKDQFVLLDDAASSLVERSRHSNALHAEVIALARQLEDICNDGIEDELDPGCVDVFTKSRAMAWKIMKLSMTEVQGHMGKGKWG</sequence>